<dbReference type="AlphaFoldDB" id="A0A8E2DUU8"/>
<reference evidence="1 2" key="1">
    <citation type="submission" date="2016-07" db="EMBL/GenBank/DDBJ databases">
        <title>Draft genome of the white-rot fungus Obba rivulosa 3A-2.</title>
        <authorList>
            <consortium name="DOE Joint Genome Institute"/>
            <person name="Miettinen O."/>
            <person name="Riley R."/>
            <person name="Acob R."/>
            <person name="Barry K."/>
            <person name="Cullen D."/>
            <person name="De Vries R."/>
            <person name="Hainaut M."/>
            <person name="Hatakka A."/>
            <person name="Henrissat B."/>
            <person name="Hilden K."/>
            <person name="Kuo R."/>
            <person name="Labutti K."/>
            <person name="Lipzen A."/>
            <person name="Makela M.R."/>
            <person name="Sandor L."/>
            <person name="Spatafora J.W."/>
            <person name="Grigoriev I.V."/>
            <person name="Hibbett D.S."/>
        </authorList>
    </citation>
    <scope>NUCLEOTIDE SEQUENCE [LARGE SCALE GENOMIC DNA]</scope>
    <source>
        <strain evidence="1 2">3A-2</strain>
    </source>
</reference>
<accession>A0A8E2DUU8</accession>
<dbReference type="OrthoDB" id="3269398at2759"/>
<feature type="non-terminal residue" evidence="1">
    <location>
        <position position="199"/>
    </location>
</feature>
<gene>
    <name evidence="1" type="ORF">OBBRIDRAFT_692909</name>
</gene>
<keyword evidence="2" id="KW-1185">Reference proteome</keyword>
<name>A0A8E2DUU8_9APHY</name>
<protein>
    <submittedName>
        <fullName evidence="1">Uncharacterized protein</fullName>
    </submittedName>
</protein>
<proteinExistence type="predicted"/>
<dbReference type="EMBL" id="KV722330">
    <property type="protein sequence ID" value="OCH96424.1"/>
    <property type="molecule type" value="Genomic_DNA"/>
</dbReference>
<sequence>LPDVLSWLQDVVIELWIDQEGFRAIRPQFVITNLSQSAQESWSDPIRILTSSTVEFRPRKRESSVFHYGVLDTPPGLRRLTMAGDESKDYISRQASLSVKSNGVYVVCGSEQPASGLPGQHGSHLFHPHEQRKLTWRFEYLVDDRRAEATGKPIPGEKTFMALTFSCSPGLLHPDHGKKIRLIQVFKKSMSPKILSEKM</sequence>
<evidence type="ECO:0000313" key="2">
    <source>
        <dbReference type="Proteomes" id="UP000250043"/>
    </source>
</evidence>
<feature type="non-terminal residue" evidence="1">
    <location>
        <position position="1"/>
    </location>
</feature>
<organism evidence="1 2">
    <name type="scientific">Obba rivulosa</name>
    <dbReference type="NCBI Taxonomy" id="1052685"/>
    <lineage>
        <taxon>Eukaryota</taxon>
        <taxon>Fungi</taxon>
        <taxon>Dikarya</taxon>
        <taxon>Basidiomycota</taxon>
        <taxon>Agaricomycotina</taxon>
        <taxon>Agaricomycetes</taxon>
        <taxon>Polyporales</taxon>
        <taxon>Gelatoporiaceae</taxon>
        <taxon>Obba</taxon>
    </lineage>
</organism>
<evidence type="ECO:0000313" key="1">
    <source>
        <dbReference type="EMBL" id="OCH96424.1"/>
    </source>
</evidence>
<dbReference type="Proteomes" id="UP000250043">
    <property type="component" value="Unassembled WGS sequence"/>
</dbReference>